<evidence type="ECO:0000313" key="6">
    <source>
        <dbReference type="EMBL" id="GLX85441.1"/>
    </source>
</evidence>
<name>A0ABQ6HEX7_9GAMM</name>
<dbReference type="InterPro" id="IPR036390">
    <property type="entry name" value="WH_DNA-bd_sf"/>
</dbReference>
<gene>
    <name evidence="6" type="ORF">tloyanaT_16930</name>
</gene>
<evidence type="ECO:0000259" key="5">
    <source>
        <dbReference type="PROSITE" id="PS50931"/>
    </source>
</evidence>
<evidence type="ECO:0000256" key="4">
    <source>
        <dbReference type="ARBA" id="ARBA00023163"/>
    </source>
</evidence>
<comment type="caution">
    <text evidence="6">The sequence shown here is derived from an EMBL/GenBank/DDBJ whole genome shotgun (WGS) entry which is preliminary data.</text>
</comment>
<dbReference type="InterPro" id="IPR058163">
    <property type="entry name" value="LysR-type_TF_proteobact-type"/>
</dbReference>
<dbReference type="InterPro" id="IPR005119">
    <property type="entry name" value="LysR_subst-bd"/>
</dbReference>
<dbReference type="PROSITE" id="PS50931">
    <property type="entry name" value="HTH_LYSR"/>
    <property type="match status" value="1"/>
</dbReference>
<keyword evidence="3" id="KW-0238">DNA-binding</keyword>
<reference evidence="6 7" key="1">
    <citation type="submission" date="2023-03" db="EMBL/GenBank/DDBJ databases">
        <title>Thalassotalea loyana LMG 22536T draft genome sequence.</title>
        <authorList>
            <person name="Sawabe T."/>
        </authorList>
    </citation>
    <scope>NUCLEOTIDE SEQUENCE [LARGE SCALE GENOMIC DNA]</scope>
    <source>
        <strain evidence="6 7">LMG 22536</strain>
    </source>
</reference>
<evidence type="ECO:0000256" key="1">
    <source>
        <dbReference type="ARBA" id="ARBA00009437"/>
    </source>
</evidence>
<dbReference type="SUPFAM" id="SSF46785">
    <property type="entry name" value="Winged helix' DNA-binding domain"/>
    <property type="match status" value="1"/>
</dbReference>
<keyword evidence="4" id="KW-0804">Transcription</keyword>
<dbReference type="Gene3D" id="1.10.10.10">
    <property type="entry name" value="Winged helix-like DNA-binding domain superfamily/Winged helix DNA-binding domain"/>
    <property type="match status" value="1"/>
</dbReference>
<dbReference type="SUPFAM" id="SSF53850">
    <property type="entry name" value="Periplasmic binding protein-like II"/>
    <property type="match status" value="1"/>
</dbReference>
<proteinExistence type="inferred from homology"/>
<comment type="similarity">
    <text evidence="1">Belongs to the LysR transcriptional regulatory family.</text>
</comment>
<protein>
    <submittedName>
        <fullName evidence="6">Transcriptional regulator</fullName>
    </submittedName>
</protein>
<evidence type="ECO:0000256" key="2">
    <source>
        <dbReference type="ARBA" id="ARBA00023015"/>
    </source>
</evidence>
<dbReference type="InterPro" id="IPR036388">
    <property type="entry name" value="WH-like_DNA-bd_sf"/>
</dbReference>
<organism evidence="6 7">
    <name type="scientific">Thalassotalea loyana</name>
    <dbReference type="NCBI Taxonomy" id="280483"/>
    <lineage>
        <taxon>Bacteria</taxon>
        <taxon>Pseudomonadati</taxon>
        <taxon>Pseudomonadota</taxon>
        <taxon>Gammaproteobacteria</taxon>
        <taxon>Alteromonadales</taxon>
        <taxon>Colwelliaceae</taxon>
        <taxon>Thalassotalea</taxon>
    </lineage>
</organism>
<evidence type="ECO:0000313" key="7">
    <source>
        <dbReference type="Proteomes" id="UP001157134"/>
    </source>
</evidence>
<sequence>MDKLTCIRVFVVVARHQSFTLASNELNTSQSAISKKIAWLEKDIGFSLFERGVRKIEISNLGRQYLNFCHRLLEQIDTTELTLRHELTSLKGKICISAPSTFSIYFLAPVISQFIENYPEVTFDVSVNDKQVSLFKDDIDIAIRAAHLPDSALKAKRLMAHQVSYFVAPKYLETCGRPESTDQLINHRCITYALAKPSNVWTFGSNEIRVNESLTSDNPEFIIEMCRRGHGIAAMPKWMVESDLAQGRLIEVLQSEERFSLPMYAVYKNTEYMPYRLKVFLDFLAQELETK</sequence>
<dbReference type="CDD" id="cd08422">
    <property type="entry name" value="PBP2_CrgA_like"/>
    <property type="match status" value="1"/>
</dbReference>
<keyword evidence="2" id="KW-0805">Transcription regulation</keyword>
<feature type="domain" description="HTH lysR-type" evidence="5">
    <location>
        <begin position="1"/>
        <end position="59"/>
    </location>
</feature>
<dbReference type="PRINTS" id="PR00039">
    <property type="entry name" value="HTHLYSR"/>
</dbReference>
<dbReference type="Pfam" id="PF00126">
    <property type="entry name" value="HTH_1"/>
    <property type="match status" value="1"/>
</dbReference>
<dbReference type="EMBL" id="BSSV01000003">
    <property type="protein sequence ID" value="GLX85441.1"/>
    <property type="molecule type" value="Genomic_DNA"/>
</dbReference>
<dbReference type="Pfam" id="PF03466">
    <property type="entry name" value="LysR_substrate"/>
    <property type="match status" value="1"/>
</dbReference>
<dbReference type="PANTHER" id="PTHR30537">
    <property type="entry name" value="HTH-TYPE TRANSCRIPTIONAL REGULATOR"/>
    <property type="match status" value="1"/>
</dbReference>
<dbReference type="Proteomes" id="UP001157134">
    <property type="component" value="Unassembled WGS sequence"/>
</dbReference>
<dbReference type="RefSeq" id="WP_284297554.1">
    <property type="nucleotide sequence ID" value="NZ_BSSV01000003.1"/>
</dbReference>
<accession>A0ABQ6HEX7</accession>
<evidence type="ECO:0000256" key="3">
    <source>
        <dbReference type="ARBA" id="ARBA00023125"/>
    </source>
</evidence>
<dbReference type="PANTHER" id="PTHR30537:SF5">
    <property type="entry name" value="HTH-TYPE TRANSCRIPTIONAL ACTIVATOR TTDR-RELATED"/>
    <property type="match status" value="1"/>
</dbReference>
<keyword evidence="7" id="KW-1185">Reference proteome</keyword>
<dbReference type="InterPro" id="IPR000847">
    <property type="entry name" value="LysR_HTH_N"/>
</dbReference>
<dbReference type="Gene3D" id="3.40.190.290">
    <property type="match status" value="1"/>
</dbReference>